<dbReference type="GO" id="GO:1990281">
    <property type="term" value="C:efflux pump complex"/>
    <property type="evidence" value="ECO:0007669"/>
    <property type="project" value="TreeGrafter"/>
</dbReference>
<feature type="region of interest" description="Disordered" evidence="4">
    <location>
        <begin position="72"/>
        <end position="103"/>
    </location>
</feature>
<keyword evidence="9" id="KW-1185">Reference proteome</keyword>
<feature type="compositionally biased region" description="Polar residues" evidence="4">
    <location>
        <begin position="77"/>
        <end position="89"/>
    </location>
</feature>
<dbReference type="Gene3D" id="2.40.30.170">
    <property type="match status" value="1"/>
</dbReference>
<keyword evidence="3" id="KW-0813">Transport</keyword>
<feature type="domain" description="Multidrug resistance protein MdtA-like beta-barrel" evidence="6">
    <location>
        <begin position="311"/>
        <end position="375"/>
    </location>
</feature>
<dbReference type="AlphaFoldDB" id="A0A5B8NQ45"/>
<dbReference type="InterPro" id="IPR006143">
    <property type="entry name" value="RND_pump_MFP"/>
</dbReference>
<evidence type="ECO:0000256" key="3">
    <source>
        <dbReference type="ARBA" id="ARBA00022448"/>
    </source>
</evidence>
<dbReference type="InterPro" id="IPR058627">
    <property type="entry name" value="MdtA-like_C"/>
</dbReference>
<dbReference type="PANTHER" id="PTHR30469:SF39">
    <property type="entry name" value="SLL0180 PROTEIN"/>
    <property type="match status" value="1"/>
</dbReference>
<evidence type="ECO:0000313" key="8">
    <source>
        <dbReference type="EMBL" id="QDZ40300.1"/>
    </source>
</evidence>
<evidence type="ECO:0000256" key="1">
    <source>
        <dbReference type="ARBA" id="ARBA00004236"/>
    </source>
</evidence>
<evidence type="ECO:0000259" key="6">
    <source>
        <dbReference type="Pfam" id="PF25944"/>
    </source>
</evidence>
<proteinExistence type="inferred from homology"/>
<reference evidence="8" key="1">
    <citation type="submission" date="2019-08" db="EMBL/GenBank/DDBJ databases">
        <title>Carotenoids and Carotenoid Binding Proteins in the Halophilic Cyanobacterium Euhalothece sp. ZM00.</title>
        <authorList>
            <person name="Cho S.M."/>
            <person name="Song J.Y."/>
            <person name="Park Y.-I."/>
        </authorList>
    </citation>
    <scope>NUCLEOTIDE SEQUENCE [LARGE SCALE GENOMIC DNA]</scope>
    <source>
        <strain evidence="8">Z-M001</strain>
    </source>
</reference>
<dbReference type="GO" id="GO:0015562">
    <property type="term" value="F:efflux transmembrane transporter activity"/>
    <property type="evidence" value="ECO:0007669"/>
    <property type="project" value="TreeGrafter"/>
</dbReference>
<dbReference type="RefSeq" id="WP_146295983.1">
    <property type="nucleotide sequence ID" value="NZ_CP042326.1"/>
</dbReference>
<protein>
    <submittedName>
        <fullName evidence="8">Efflux RND transporter periplasmic adaptor subunit</fullName>
    </submittedName>
</protein>
<evidence type="ECO:0000259" key="5">
    <source>
        <dbReference type="Pfam" id="PF25917"/>
    </source>
</evidence>
<feature type="compositionally biased region" description="Basic and acidic residues" evidence="4">
    <location>
        <begin position="172"/>
        <end position="187"/>
    </location>
</feature>
<sequence length="467" mass="51019">MSHSPPSDPNQNPENSTPPEHQNTEIQLSEQPQSPKEKEKSGVWRKGAIALGILAVLGGGIWGGRQFLISRSDPPASAQQGQPGSQPTPVTLEELQPETLIDSSQFVGGLEAQERVVVRPEAQGRVREVLVESGDEVEAGTPLVQLRPERSEAELRSAQSDVEGAQSSLRTAESELESRRAQVREAESEVELQNEEYQRTEFLVEQGAQSQQQLDQAKRDRDAALSQLETRQRQVESAESQLEEARSALNRAESQVEVIQEDLEDRRIVAPIAGSVGNVNVKVGDVLQSGDEITSISKNEVLELNLRIPTEQAQRLQQGLPVQIQGSDTDESLPTGQISFISPQVDSGAQSVLAKASFPNPEGRLRDDQVVRARIIWEERTGTLVPTTAISRLGGQTFVFTADEEDGEMVARQRPVELGDIQGNKYQVISGVEPGETIITSGIMELRDGAPIVPESEMEDMEGPPQM</sequence>
<dbReference type="InterPro" id="IPR058625">
    <property type="entry name" value="MdtA-like_BSH"/>
</dbReference>
<feature type="domain" description="Multidrug resistance protein MdtA-like C-terminal permuted SH3" evidence="7">
    <location>
        <begin position="384"/>
        <end position="443"/>
    </location>
</feature>
<feature type="compositionally biased region" description="Polar residues" evidence="4">
    <location>
        <begin position="157"/>
        <end position="171"/>
    </location>
</feature>
<dbReference type="KEGG" id="enn:FRE64_10240"/>
<dbReference type="Gene3D" id="1.10.287.470">
    <property type="entry name" value="Helix hairpin bin"/>
    <property type="match status" value="2"/>
</dbReference>
<dbReference type="Proteomes" id="UP000318453">
    <property type="component" value="Chromosome"/>
</dbReference>
<organism evidence="8 9">
    <name type="scientific">Euhalothece natronophila Z-M001</name>
    <dbReference type="NCBI Taxonomy" id="522448"/>
    <lineage>
        <taxon>Bacteria</taxon>
        <taxon>Bacillati</taxon>
        <taxon>Cyanobacteriota</taxon>
        <taxon>Cyanophyceae</taxon>
        <taxon>Oscillatoriophycideae</taxon>
        <taxon>Chroococcales</taxon>
        <taxon>Halothecacae</taxon>
        <taxon>Halothece cluster</taxon>
        <taxon>Euhalothece</taxon>
    </lineage>
</organism>
<dbReference type="InterPro" id="IPR058626">
    <property type="entry name" value="MdtA-like_b-barrel"/>
</dbReference>
<name>A0A5B8NQ45_9CHRO</name>
<dbReference type="FunFam" id="2.40.420.20:FF:000007">
    <property type="entry name" value="HAE1 family efflux pump MFP component"/>
    <property type="match status" value="1"/>
</dbReference>
<evidence type="ECO:0000259" key="7">
    <source>
        <dbReference type="Pfam" id="PF25967"/>
    </source>
</evidence>
<feature type="compositionally biased region" description="Polar residues" evidence="4">
    <location>
        <begin position="1"/>
        <end position="34"/>
    </location>
</feature>
<dbReference type="NCBIfam" id="TIGR01730">
    <property type="entry name" value="RND_mfp"/>
    <property type="match status" value="1"/>
</dbReference>
<evidence type="ECO:0000313" key="9">
    <source>
        <dbReference type="Proteomes" id="UP000318453"/>
    </source>
</evidence>
<dbReference type="SUPFAM" id="SSF111369">
    <property type="entry name" value="HlyD-like secretion proteins"/>
    <property type="match status" value="2"/>
</dbReference>
<dbReference type="PANTHER" id="PTHR30469">
    <property type="entry name" value="MULTIDRUG RESISTANCE PROTEIN MDTA"/>
    <property type="match status" value="1"/>
</dbReference>
<comment type="similarity">
    <text evidence="2">Belongs to the membrane fusion protein (MFP) (TC 8.A.1) family.</text>
</comment>
<dbReference type="Pfam" id="PF25917">
    <property type="entry name" value="BSH_RND"/>
    <property type="match status" value="1"/>
</dbReference>
<evidence type="ECO:0000256" key="4">
    <source>
        <dbReference type="SAM" id="MobiDB-lite"/>
    </source>
</evidence>
<dbReference type="OrthoDB" id="5379451at2"/>
<comment type="subcellular location">
    <subcellularLocation>
        <location evidence="1">Cell membrane</location>
    </subcellularLocation>
</comment>
<dbReference type="Pfam" id="PF25944">
    <property type="entry name" value="Beta-barrel_RND"/>
    <property type="match status" value="1"/>
</dbReference>
<dbReference type="Pfam" id="PF25967">
    <property type="entry name" value="RND-MFP_C"/>
    <property type="match status" value="1"/>
</dbReference>
<dbReference type="Gene3D" id="2.40.420.20">
    <property type="match status" value="1"/>
</dbReference>
<accession>A0A5B8NQ45</accession>
<evidence type="ECO:0000256" key="2">
    <source>
        <dbReference type="ARBA" id="ARBA00009477"/>
    </source>
</evidence>
<gene>
    <name evidence="8" type="ORF">FRE64_10240</name>
</gene>
<dbReference type="EMBL" id="CP042326">
    <property type="protein sequence ID" value="QDZ40300.1"/>
    <property type="molecule type" value="Genomic_DNA"/>
</dbReference>
<feature type="domain" description="Multidrug resistance protein MdtA-like barrel-sandwich hybrid" evidence="5">
    <location>
        <begin position="115"/>
        <end position="293"/>
    </location>
</feature>
<feature type="region of interest" description="Disordered" evidence="4">
    <location>
        <begin position="1"/>
        <end position="42"/>
    </location>
</feature>
<dbReference type="Gene3D" id="2.40.50.100">
    <property type="match status" value="1"/>
</dbReference>
<feature type="region of interest" description="Disordered" evidence="4">
    <location>
        <begin position="155"/>
        <end position="192"/>
    </location>
</feature>